<organism evidence="2 3">
    <name type="scientific">Agrocybe chaxingu</name>
    <dbReference type="NCBI Taxonomy" id="84603"/>
    <lineage>
        <taxon>Eukaryota</taxon>
        <taxon>Fungi</taxon>
        <taxon>Dikarya</taxon>
        <taxon>Basidiomycota</taxon>
        <taxon>Agaricomycotina</taxon>
        <taxon>Agaricomycetes</taxon>
        <taxon>Agaricomycetidae</taxon>
        <taxon>Agaricales</taxon>
        <taxon>Agaricineae</taxon>
        <taxon>Strophariaceae</taxon>
        <taxon>Agrocybe</taxon>
    </lineage>
</organism>
<dbReference type="EMBL" id="JANKHO010000305">
    <property type="protein sequence ID" value="KAJ3511771.1"/>
    <property type="molecule type" value="Genomic_DNA"/>
</dbReference>
<sequence>MPRITTSSCYRTHSNSPLAGPESANLQADTSGSQDGGQAVAIKISSMDATLYAIQALYDSEARSTEADEGFLTNEIIDSATTIDETVVKVSSRTVARNLLILHTRGYIWKHPMDDGDKFYLSEEMKKLVFKSSIIKVLDEPEEPPLSTNLHRLF</sequence>
<feature type="region of interest" description="Disordered" evidence="1">
    <location>
        <begin position="1"/>
        <end position="32"/>
    </location>
</feature>
<evidence type="ECO:0000313" key="3">
    <source>
        <dbReference type="Proteomes" id="UP001148786"/>
    </source>
</evidence>
<dbReference type="AlphaFoldDB" id="A0A9W8KAF0"/>
<keyword evidence="3" id="KW-1185">Reference proteome</keyword>
<protein>
    <submittedName>
        <fullName evidence="2">Uncharacterized protein</fullName>
    </submittedName>
</protein>
<comment type="caution">
    <text evidence="2">The sequence shown here is derived from an EMBL/GenBank/DDBJ whole genome shotgun (WGS) entry which is preliminary data.</text>
</comment>
<name>A0A9W8KAF0_9AGAR</name>
<proteinExistence type="predicted"/>
<evidence type="ECO:0000256" key="1">
    <source>
        <dbReference type="SAM" id="MobiDB-lite"/>
    </source>
</evidence>
<dbReference type="Proteomes" id="UP001148786">
    <property type="component" value="Unassembled WGS sequence"/>
</dbReference>
<reference evidence="2" key="1">
    <citation type="submission" date="2022-07" db="EMBL/GenBank/DDBJ databases">
        <title>Genome Sequence of Agrocybe chaxingu.</title>
        <authorList>
            <person name="Buettner E."/>
        </authorList>
    </citation>
    <scope>NUCLEOTIDE SEQUENCE</scope>
    <source>
        <strain evidence="2">MP-N11</strain>
    </source>
</reference>
<accession>A0A9W8KAF0</accession>
<gene>
    <name evidence="2" type="ORF">NLJ89_g3897</name>
</gene>
<evidence type="ECO:0000313" key="2">
    <source>
        <dbReference type="EMBL" id="KAJ3511771.1"/>
    </source>
</evidence>
<feature type="compositionally biased region" description="Polar residues" evidence="1">
    <location>
        <begin position="1"/>
        <end position="17"/>
    </location>
</feature>